<feature type="compositionally biased region" description="Polar residues" evidence="1">
    <location>
        <begin position="257"/>
        <end position="273"/>
    </location>
</feature>
<organism evidence="2">
    <name type="scientific">marine sediment metagenome</name>
    <dbReference type="NCBI Taxonomy" id="412755"/>
    <lineage>
        <taxon>unclassified sequences</taxon>
        <taxon>metagenomes</taxon>
        <taxon>ecological metagenomes</taxon>
    </lineage>
</organism>
<evidence type="ECO:0000313" key="2">
    <source>
        <dbReference type="EMBL" id="GAF76906.1"/>
    </source>
</evidence>
<gene>
    <name evidence="2" type="ORF">S01H1_05889</name>
</gene>
<accession>X0SP49</accession>
<reference evidence="2" key="1">
    <citation type="journal article" date="2014" name="Front. Microbiol.">
        <title>High frequency of phylogenetically diverse reductive dehalogenase-homologous genes in deep subseafloor sedimentary metagenomes.</title>
        <authorList>
            <person name="Kawai M."/>
            <person name="Futagami T."/>
            <person name="Toyoda A."/>
            <person name="Takaki Y."/>
            <person name="Nishi S."/>
            <person name="Hori S."/>
            <person name="Arai W."/>
            <person name="Tsubouchi T."/>
            <person name="Morono Y."/>
            <person name="Uchiyama I."/>
            <person name="Ito T."/>
            <person name="Fujiyama A."/>
            <person name="Inagaki F."/>
            <person name="Takami H."/>
        </authorList>
    </citation>
    <scope>NUCLEOTIDE SEQUENCE</scope>
    <source>
        <strain evidence="2">Expedition CK06-06</strain>
    </source>
</reference>
<dbReference type="EMBL" id="BARS01003057">
    <property type="protein sequence ID" value="GAF76906.1"/>
    <property type="molecule type" value="Genomic_DNA"/>
</dbReference>
<evidence type="ECO:0000256" key="1">
    <source>
        <dbReference type="SAM" id="MobiDB-lite"/>
    </source>
</evidence>
<feature type="non-terminal residue" evidence="2">
    <location>
        <position position="316"/>
    </location>
</feature>
<comment type="caution">
    <text evidence="2">The sequence shown here is derived from an EMBL/GenBank/DDBJ whole genome shotgun (WGS) entry which is preliminary data.</text>
</comment>
<name>X0SP49_9ZZZZ</name>
<proteinExistence type="predicted"/>
<feature type="region of interest" description="Disordered" evidence="1">
    <location>
        <begin position="257"/>
        <end position="277"/>
    </location>
</feature>
<dbReference type="AlphaFoldDB" id="X0SP49"/>
<protein>
    <submittedName>
        <fullName evidence="2">Uncharacterized protein</fullName>
    </submittedName>
</protein>
<sequence length="316" mass="34632">MNLEELREALRYRTGYGARDTVDDARLNAYLNQAVRKVAGEVPSGVVAQEFRFMLEQDIATSTISCHSSDGVAFALVTTTATFTNLSDRRYNGRWIHITDTDGVVHTRRVMSVQRESVSTWSTSDGLSGVHDTIYVDRPWINNTDAALSYRVTTKDYSIPGHFQDVLSVVIDPEDGYFEIPHNVTPQELERMRLGQWEASGAPQAFALGDFQQLRTPHDTPTVAAHASETWGDSNVDGPAGTFSYRYCLVRGAMNAQSSPLSDRTGAQPSPSSKMGIPRIISAPSKPSAQLAATWTGAAISVVSIDQGYPEILQND</sequence>